<name>A0ABU6YXM7_9FABA</name>
<proteinExistence type="predicted"/>
<feature type="region of interest" description="Disordered" evidence="1">
    <location>
        <begin position="24"/>
        <end position="90"/>
    </location>
</feature>
<organism evidence="2 3">
    <name type="scientific">Stylosanthes scabra</name>
    <dbReference type="NCBI Taxonomy" id="79078"/>
    <lineage>
        <taxon>Eukaryota</taxon>
        <taxon>Viridiplantae</taxon>
        <taxon>Streptophyta</taxon>
        <taxon>Embryophyta</taxon>
        <taxon>Tracheophyta</taxon>
        <taxon>Spermatophyta</taxon>
        <taxon>Magnoliopsida</taxon>
        <taxon>eudicotyledons</taxon>
        <taxon>Gunneridae</taxon>
        <taxon>Pentapetalae</taxon>
        <taxon>rosids</taxon>
        <taxon>fabids</taxon>
        <taxon>Fabales</taxon>
        <taxon>Fabaceae</taxon>
        <taxon>Papilionoideae</taxon>
        <taxon>50 kb inversion clade</taxon>
        <taxon>dalbergioids sensu lato</taxon>
        <taxon>Dalbergieae</taxon>
        <taxon>Pterocarpus clade</taxon>
        <taxon>Stylosanthes</taxon>
    </lineage>
</organism>
<accession>A0ABU6YXM7</accession>
<sequence>MADQQTPTAEELFALVTTLQAKLQQLRDSQNGNGGSHENGNGGGGGDEGRGGGGDDSDTNDGDRTDDSDNIGSHDTYVSNTASARPGRGRKCNNLLSKEIMAFQMPMNFTLSTTLKAYDGISDPIVLVSKFKNMMLLNGSIFSFQELSDLFINHFAASAIYQNDSDYLSTIKQGQHERLLEYMTRFTKVVIEFLISTQMFIFMPLRVDSNLENSRKPLLLANRRFLPNSDKRPKDKWKSKSLVKLGERTNPTSIKRMTSLTN</sequence>
<comment type="caution">
    <text evidence="2">The sequence shown here is derived from an EMBL/GenBank/DDBJ whole genome shotgun (WGS) entry which is preliminary data.</text>
</comment>
<evidence type="ECO:0008006" key="4">
    <source>
        <dbReference type="Google" id="ProtNLM"/>
    </source>
</evidence>
<evidence type="ECO:0000313" key="3">
    <source>
        <dbReference type="Proteomes" id="UP001341840"/>
    </source>
</evidence>
<evidence type="ECO:0000256" key="1">
    <source>
        <dbReference type="SAM" id="MobiDB-lite"/>
    </source>
</evidence>
<gene>
    <name evidence="2" type="ORF">PIB30_092251</name>
</gene>
<feature type="compositionally biased region" description="Polar residues" evidence="1">
    <location>
        <begin position="71"/>
        <end position="83"/>
    </location>
</feature>
<dbReference type="EMBL" id="JASCZI010243545">
    <property type="protein sequence ID" value="MED6213353.1"/>
    <property type="molecule type" value="Genomic_DNA"/>
</dbReference>
<dbReference type="Proteomes" id="UP001341840">
    <property type="component" value="Unassembled WGS sequence"/>
</dbReference>
<evidence type="ECO:0000313" key="2">
    <source>
        <dbReference type="EMBL" id="MED6213353.1"/>
    </source>
</evidence>
<keyword evidence="3" id="KW-1185">Reference proteome</keyword>
<protein>
    <recommendedName>
        <fullName evidence="4">Retrotransposon gag domain-containing protein</fullName>
    </recommendedName>
</protein>
<feature type="compositionally biased region" description="Gly residues" evidence="1">
    <location>
        <begin position="32"/>
        <end position="54"/>
    </location>
</feature>
<reference evidence="2 3" key="1">
    <citation type="journal article" date="2023" name="Plants (Basel)">
        <title>Bridging the Gap: Combining Genomics and Transcriptomics Approaches to Understand Stylosanthes scabra, an Orphan Legume from the Brazilian Caatinga.</title>
        <authorList>
            <person name="Ferreira-Neto J.R.C."/>
            <person name="da Silva M.D."/>
            <person name="Binneck E."/>
            <person name="de Melo N.F."/>
            <person name="da Silva R.H."/>
            <person name="de Melo A.L.T.M."/>
            <person name="Pandolfi V."/>
            <person name="Bustamante F.O."/>
            <person name="Brasileiro-Vidal A.C."/>
            <person name="Benko-Iseppon A.M."/>
        </authorList>
    </citation>
    <scope>NUCLEOTIDE SEQUENCE [LARGE SCALE GENOMIC DNA]</scope>
    <source>
        <tissue evidence="2">Leaves</tissue>
    </source>
</reference>